<dbReference type="SUPFAM" id="SSF50104">
    <property type="entry name" value="Translation proteins SH3-like domain"/>
    <property type="match status" value="1"/>
</dbReference>
<evidence type="ECO:0000259" key="2">
    <source>
        <dbReference type="Pfam" id="PF02357"/>
    </source>
</evidence>
<dbReference type="SUPFAM" id="SSF82679">
    <property type="entry name" value="N-utilization substance G protein NusG, N-terminal domain"/>
    <property type="match status" value="1"/>
</dbReference>
<dbReference type="GO" id="GO:0006354">
    <property type="term" value="P:DNA-templated transcription elongation"/>
    <property type="evidence" value="ECO:0007669"/>
    <property type="project" value="InterPro"/>
</dbReference>
<protein>
    <submittedName>
        <fullName evidence="3">Putative LPS biosynthesis transcriptional regulatory protein</fullName>
    </submittedName>
</protein>
<evidence type="ECO:0000313" key="4">
    <source>
        <dbReference type="Proteomes" id="UP000095788"/>
    </source>
</evidence>
<proteinExistence type="predicted"/>
<accession>A0A174MVM4</accession>
<name>A0A174MVM4_BACUN</name>
<dbReference type="Gene3D" id="3.30.70.940">
    <property type="entry name" value="NusG, N-terminal domain"/>
    <property type="match status" value="1"/>
</dbReference>
<dbReference type="InterPro" id="IPR036735">
    <property type="entry name" value="NGN_dom_sf"/>
</dbReference>
<evidence type="ECO:0000256" key="1">
    <source>
        <dbReference type="ARBA" id="ARBA00023163"/>
    </source>
</evidence>
<reference evidence="3 4" key="1">
    <citation type="submission" date="2015-09" db="EMBL/GenBank/DDBJ databases">
        <authorList>
            <consortium name="Pathogen Informatics"/>
        </authorList>
    </citation>
    <scope>NUCLEOTIDE SEQUENCE [LARGE SCALE GENOMIC DNA]</scope>
    <source>
        <strain evidence="3 4">2789STDY5834942</strain>
    </source>
</reference>
<feature type="domain" description="NusG-like N-terminal" evidence="2">
    <location>
        <begin position="1"/>
        <end position="98"/>
    </location>
</feature>
<dbReference type="CDD" id="cd09895">
    <property type="entry name" value="NGN_SP_UpxY"/>
    <property type="match status" value="1"/>
</dbReference>
<dbReference type="RefSeq" id="WP_155519589.1">
    <property type="nucleotide sequence ID" value="NZ_CZBF01000001.1"/>
</dbReference>
<dbReference type="Proteomes" id="UP000095788">
    <property type="component" value="Unassembled WGS sequence"/>
</dbReference>
<gene>
    <name evidence="3" type="ORF">ERS852554_00586</name>
</gene>
<dbReference type="Pfam" id="PF02357">
    <property type="entry name" value="NusG"/>
    <property type="match status" value="1"/>
</dbReference>
<dbReference type="NCBIfam" id="NF033644">
    <property type="entry name" value="antiterm_UpxY"/>
    <property type="match status" value="1"/>
</dbReference>
<dbReference type="AlphaFoldDB" id="A0A174MVM4"/>
<keyword evidence="1" id="KW-0804">Transcription</keyword>
<evidence type="ECO:0000313" key="3">
    <source>
        <dbReference type="EMBL" id="CUP39486.1"/>
    </source>
</evidence>
<dbReference type="EMBL" id="CZBF01000001">
    <property type="protein sequence ID" value="CUP39486.1"/>
    <property type="molecule type" value="Genomic_DNA"/>
</dbReference>
<dbReference type="InterPro" id="IPR008991">
    <property type="entry name" value="Translation_prot_SH3-like_sf"/>
</dbReference>
<sequence>MHWYAVRVTYSRELFFKDYLDAAGIENYIPMRYEYVVRKERRLRKLVPAVHNLVFVRSTRERMDEIKNKPGMNIPIRYIMDRETRQPIVIPDSQMRSFIAVSGTYDQAVLYLEPTELNLSQGTRVRITGGIFEGVEGVFVRVRHDRRVVVNIEGVMAVATTFVHASLVEEIGEGKTYRIHGKASKN</sequence>
<dbReference type="InterPro" id="IPR006645">
    <property type="entry name" value="NGN-like_dom"/>
</dbReference>
<organism evidence="3 4">
    <name type="scientific">Bacteroides uniformis</name>
    <dbReference type="NCBI Taxonomy" id="820"/>
    <lineage>
        <taxon>Bacteria</taxon>
        <taxon>Pseudomonadati</taxon>
        <taxon>Bacteroidota</taxon>
        <taxon>Bacteroidia</taxon>
        <taxon>Bacteroidales</taxon>
        <taxon>Bacteroidaceae</taxon>
        <taxon>Bacteroides</taxon>
    </lineage>
</organism>